<dbReference type="SUPFAM" id="SSF82866">
    <property type="entry name" value="Multidrug efflux transporter AcrB transmembrane domain"/>
    <property type="match status" value="2"/>
</dbReference>
<dbReference type="GO" id="GO:0005886">
    <property type="term" value="C:plasma membrane"/>
    <property type="evidence" value="ECO:0007669"/>
    <property type="project" value="UniProtKB-SubCell"/>
</dbReference>
<dbReference type="Gene3D" id="1.20.1640.10">
    <property type="entry name" value="Multidrug efflux transporter AcrB transmembrane domain"/>
    <property type="match status" value="2"/>
</dbReference>
<dbReference type="InterPro" id="IPR000731">
    <property type="entry name" value="SSD"/>
</dbReference>
<accession>A0A2N4T5M0</accession>
<dbReference type="Pfam" id="PF03176">
    <property type="entry name" value="MMPL"/>
    <property type="match status" value="2"/>
</dbReference>
<feature type="transmembrane region" description="Helical" evidence="7">
    <location>
        <begin position="567"/>
        <end position="588"/>
    </location>
</feature>
<keyword evidence="6 7" id="KW-0472">Membrane</keyword>
<proteinExistence type="inferred from homology"/>
<feature type="transmembrane region" description="Helical" evidence="7">
    <location>
        <begin position="371"/>
        <end position="390"/>
    </location>
</feature>
<feature type="transmembrane region" description="Helical" evidence="7">
    <location>
        <begin position="188"/>
        <end position="208"/>
    </location>
</feature>
<dbReference type="EMBL" id="LOMZ01000001">
    <property type="protein sequence ID" value="PLC13520.1"/>
    <property type="molecule type" value="Genomic_DNA"/>
</dbReference>
<dbReference type="PANTHER" id="PTHR33406:SF6">
    <property type="entry name" value="MEMBRANE PROTEIN YDGH-RELATED"/>
    <property type="match status" value="1"/>
</dbReference>
<feature type="transmembrane region" description="Helical" evidence="7">
    <location>
        <begin position="259"/>
        <end position="285"/>
    </location>
</feature>
<feature type="transmembrane region" description="Helical" evidence="7">
    <location>
        <begin position="641"/>
        <end position="663"/>
    </location>
</feature>
<evidence type="ECO:0000256" key="1">
    <source>
        <dbReference type="ARBA" id="ARBA00004651"/>
    </source>
</evidence>
<comment type="similarity">
    <text evidence="2">Belongs to the resistance-nodulation-cell division (RND) (TC 2.A.6) family. MmpL subfamily.</text>
</comment>
<evidence type="ECO:0000259" key="8">
    <source>
        <dbReference type="PROSITE" id="PS50156"/>
    </source>
</evidence>
<comment type="subcellular location">
    <subcellularLocation>
        <location evidence="1">Cell membrane</location>
        <topology evidence="1">Multi-pass membrane protein</topology>
    </subcellularLocation>
</comment>
<dbReference type="PROSITE" id="PS50156">
    <property type="entry name" value="SSD"/>
    <property type="match status" value="1"/>
</dbReference>
<sequence>MRILLPALLIVGWLAVAGVGGPYFGKISEVSTNDQSSFLPESTESTRVTNLQGEFRDSDAIPAIVLLVREGGLEAGDRAWAEELTAAVQEEGLGEGETSPPIPSEDGDALQIVVPLGDGQVGEDVEALTALLEEDAPEGLQSWVTGPAGFTADLVAGFEGIDGLLLGVALAVVFVILLVVYRSPVLPVLVLLTSVFALSAAILVVYWLASAELVTISGQVQGILFILVVGAATDYSLLYTARYRDALLHHRSRTAATRAALRGTVEPVVASGATVIAGLLCLLLSDLASNKALGPVASVGIVMSILAALTFLPAVLWATGRGAFWPFRPRHDPVGGDRVRVLDHGADGRPTVEGKGLWASVARFVARAPRAIWIVTTAVLVVLAGFATQFQASGVEQSELVLGESPARDGQEALAEHFPGGSGSPAVVLVPTAELDAAVAAVEDTDGVADVAVVANDSPSGTLPVGEDAPPPSGPFAGVEPTEAQGLVQLQATLEDAADSPAAEQTVRELRATLSAVDEGILVGGTTATNLDTNETSIADRTLIIPVILAVITLILMLLLRSVLAPVLLVLTTVVSFFTALGVSALVFNHVLELPGADPSVPLFGFVFLVALGIDYNIFLMSRVREESLVHGTRAGILRGLTLTGGVITSAGIVLAATFAALAVIPIMFLVQLAFIVAFGVLLDALIVRSLLVPALTYDVGRSIWWPFHRRIEP</sequence>
<name>A0A2N4T5M0_9MICC</name>
<reference evidence="9 10" key="1">
    <citation type="submission" date="2015-12" db="EMBL/GenBank/DDBJ databases">
        <authorList>
            <person name="Shamseldin A."/>
            <person name="Moawad H."/>
            <person name="Abd El-Rahim W.M."/>
            <person name="Sadowsky M.J."/>
        </authorList>
    </citation>
    <scope>NUCLEOTIDE SEQUENCE [LARGE SCALE GENOMIC DNA]</scope>
    <source>
        <strain evidence="9 10">S43</strain>
    </source>
</reference>
<feature type="transmembrane region" description="Helical" evidence="7">
    <location>
        <begin position="600"/>
        <end position="620"/>
    </location>
</feature>
<evidence type="ECO:0000256" key="3">
    <source>
        <dbReference type="ARBA" id="ARBA00022475"/>
    </source>
</evidence>
<feature type="transmembrane region" description="Helical" evidence="7">
    <location>
        <begin position="163"/>
        <end position="181"/>
    </location>
</feature>
<organism evidence="9 10">
    <name type="scientific">Kocuria flava</name>
    <dbReference type="NCBI Taxonomy" id="446860"/>
    <lineage>
        <taxon>Bacteria</taxon>
        <taxon>Bacillati</taxon>
        <taxon>Actinomycetota</taxon>
        <taxon>Actinomycetes</taxon>
        <taxon>Micrococcales</taxon>
        <taxon>Micrococcaceae</taxon>
        <taxon>Kocuria</taxon>
    </lineage>
</organism>
<dbReference type="InterPro" id="IPR050545">
    <property type="entry name" value="Mycobact_MmpL"/>
</dbReference>
<comment type="caution">
    <text evidence="9">The sequence shown here is derived from an EMBL/GenBank/DDBJ whole genome shotgun (WGS) entry which is preliminary data.</text>
</comment>
<gene>
    <name evidence="9" type="ORF">AUQ48_03915</name>
</gene>
<dbReference type="InterPro" id="IPR004869">
    <property type="entry name" value="MMPL_dom"/>
</dbReference>
<evidence type="ECO:0000256" key="5">
    <source>
        <dbReference type="ARBA" id="ARBA00022989"/>
    </source>
</evidence>
<protein>
    <recommendedName>
        <fullName evidence="8">SSD domain-containing protein</fullName>
    </recommendedName>
</protein>
<feature type="transmembrane region" description="Helical" evidence="7">
    <location>
        <begin position="297"/>
        <end position="318"/>
    </location>
</feature>
<feature type="domain" description="SSD" evidence="8">
    <location>
        <begin position="570"/>
        <end position="698"/>
    </location>
</feature>
<keyword evidence="5 7" id="KW-1133">Transmembrane helix</keyword>
<keyword evidence="4 7" id="KW-0812">Transmembrane</keyword>
<evidence type="ECO:0000313" key="9">
    <source>
        <dbReference type="EMBL" id="PLC13520.1"/>
    </source>
</evidence>
<dbReference type="Proteomes" id="UP000234632">
    <property type="component" value="Unassembled WGS sequence"/>
</dbReference>
<feature type="transmembrane region" description="Helical" evidence="7">
    <location>
        <begin position="543"/>
        <end position="560"/>
    </location>
</feature>
<dbReference type="AlphaFoldDB" id="A0A2N4T5M0"/>
<feature type="transmembrane region" description="Helical" evidence="7">
    <location>
        <begin position="669"/>
        <end position="692"/>
    </location>
</feature>
<dbReference type="PANTHER" id="PTHR33406">
    <property type="entry name" value="MEMBRANE PROTEIN MJ1562-RELATED"/>
    <property type="match status" value="1"/>
</dbReference>
<evidence type="ECO:0000313" key="10">
    <source>
        <dbReference type="Proteomes" id="UP000234632"/>
    </source>
</evidence>
<feature type="transmembrane region" description="Helical" evidence="7">
    <location>
        <begin position="220"/>
        <end position="238"/>
    </location>
</feature>
<evidence type="ECO:0000256" key="2">
    <source>
        <dbReference type="ARBA" id="ARBA00010157"/>
    </source>
</evidence>
<evidence type="ECO:0000256" key="7">
    <source>
        <dbReference type="SAM" id="Phobius"/>
    </source>
</evidence>
<evidence type="ECO:0000256" key="4">
    <source>
        <dbReference type="ARBA" id="ARBA00022692"/>
    </source>
</evidence>
<keyword evidence="3" id="KW-1003">Cell membrane</keyword>
<evidence type="ECO:0000256" key="6">
    <source>
        <dbReference type="ARBA" id="ARBA00023136"/>
    </source>
</evidence>